<organism evidence="1 2">
    <name type="scientific">Petralouisia muris</name>
    <dbReference type="NCBI Taxonomy" id="3032872"/>
    <lineage>
        <taxon>Bacteria</taxon>
        <taxon>Bacillati</taxon>
        <taxon>Bacillota</taxon>
        <taxon>Clostridia</taxon>
        <taxon>Lachnospirales</taxon>
        <taxon>Lachnospiraceae</taxon>
        <taxon>Petralouisia</taxon>
    </lineage>
</organism>
<name>A0AC61RYM5_9FIRM</name>
<reference evidence="1" key="1">
    <citation type="submission" date="2019-04" db="EMBL/GenBank/DDBJ databases">
        <title>Microbes associate with the intestines of laboratory mice.</title>
        <authorList>
            <person name="Navarre W."/>
            <person name="Wong E."/>
            <person name="Huang K."/>
            <person name="Tropini C."/>
            <person name="Ng K."/>
            <person name="Yu B."/>
        </authorList>
    </citation>
    <scope>NUCLEOTIDE SEQUENCE</scope>
    <source>
        <strain evidence="1">NM01_1-7b</strain>
    </source>
</reference>
<protein>
    <submittedName>
        <fullName evidence="1">YitT family protein</fullName>
    </submittedName>
</protein>
<dbReference type="Proteomes" id="UP000304953">
    <property type="component" value="Unassembled WGS sequence"/>
</dbReference>
<comment type="caution">
    <text evidence="1">The sequence shown here is derived from an EMBL/GenBank/DDBJ whole genome shotgun (WGS) entry which is preliminary data.</text>
</comment>
<sequence length="285" mass="31116">MKKNVKLALFEYGMITFAAVLLVIGVYFFKFPNNFSFGGVTGMAIVLSAVTPFSAGTINFVINMALLVVGFLCFGKEFGAKTVYVSVLMSLGLSGLEKYFPMPHPMTNEPVLELIFAIVLPALSSAILFNIGASGGGTDIIAMVLKKHSTVNIGTALFLVDLMITVAACFIFDAATGLFSFCGLMAKSLVIDTAIENINLCKYFTIVCDDPEPICDFIHEKLTRSATIFEAEGTYTHHKKYVILTVMKRGQAVQLRNYIRWNEPGAFMMITNSSEIIGKGFRGLN</sequence>
<dbReference type="EMBL" id="SRYA01000009">
    <property type="protein sequence ID" value="TGY97189.1"/>
    <property type="molecule type" value="Genomic_DNA"/>
</dbReference>
<evidence type="ECO:0000313" key="2">
    <source>
        <dbReference type="Proteomes" id="UP000304953"/>
    </source>
</evidence>
<accession>A0AC61RYM5</accession>
<evidence type="ECO:0000313" key="1">
    <source>
        <dbReference type="EMBL" id="TGY97189.1"/>
    </source>
</evidence>
<proteinExistence type="predicted"/>
<gene>
    <name evidence="1" type="ORF">E5329_05815</name>
</gene>
<keyword evidence="2" id="KW-1185">Reference proteome</keyword>